<dbReference type="PROSITE" id="PS51257">
    <property type="entry name" value="PROKAR_LIPOPROTEIN"/>
    <property type="match status" value="1"/>
</dbReference>
<accession>A0A0D8J450</accession>
<protein>
    <recommendedName>
        <fullName evidence="4">Lipoprotein</fullName>
    </recommendedName>
</protein>
<evidence type="ECO:0000313" key="2">
    <source>
        <dbReference type="EMBL" id="KJF41291.1"/>
    </source>
</evidence>
<organism evidence="2 3">
    <name type="scientific">Ruthenibacterium lactatiformans</name>
    <dbReference type="NCBI Taxonomy" id="1550024"/>
    <lineage>
        <taxon>Bacteria</taxon>
        <taxon>Bacillati</taxon>
        <taxon>Bacillota</taxon>
        <taxon>Clostridia</taxon>
        <taxon>Eubacteriales</taxon>
        <taxon>Oscillospiraceae</taxon>
        <taxon>Ruthenibacterium</taxon>
    </lineage>
</organism>
<dbReference type="PATRIC" id="fig|1550024.3.peg.40"/>
<keyword evidence="3" id="KW-1185">Reference proteome</keyword>
<proteinExistence type="predicted"/>
<sequence length="186" mass="19442">MIKKFFLSALLWMTALSFAGCQAVSASSALSNPASSSAFSGSSAVRSPAVSSSAASLSETPGSTPFGEMMSALSSYQQGTAGSHLKQYTAACGVLNFAQQYDSNQEEQLRSDLDEYLNAASAETIDILAEGCGNVDFAAREILSNGVDGVADILNDAGNPNQYDEYDPEKYEAVAGILKETLAAYT</sequence>
<evidence type="ECO:0008006" key="4">
    <source>
        <dbReference type="Google" id="ProtNLM"/>
    </source>
</evidence>
<dbReference type="AlphaFoldDB" id="A0A0D8J450"/>
<reference evidence="2" key="1">
    <citation type="submission" date="2015-02" db="EMBL/GenBank/DDBJ databases">
        <title>A novel member of the family Ruminococcaceae isolated from human feces.</title>
        <authorList>
            <person name="Shkoporov A.N."/>
            <person name="Chaplin A.V."/>
            <person name="Motuzova O.V."/>
            <person name="Kafarskaia L.I."/>
            <person name="Khokhlova E.V."/>
            <person name="Efimov B.A."/>
        </authorList>
    </citation>
    <scope>NUCLEOTIDE SEQUENCE [LARGE SCALE GENOMIC DNA]</scope>
    <source>
        <strain evidence="2">585-1</strain>
    </source>
</reference>
<dbReference type="Proteomes" id="UP000032483">
    <property type="component" value="Unassembled WGS sequence"/>
</dbReference>
<feature type="chain" id="PRO_5039495396" description="Lipoprotein" evidence="1">
    <location>
        <begin position="20"/>
        <end position="186"/>
    </location>
</feature>
<comment type="caution">
    <text evidence="2">The sequence shown here is derived from an EMBL/GenBank/DDBJ whole genome shotgun (WGS) entry which is preliminary data.</text>
</comment>
<evidence type="ECO:0000313" key="3">
    <source>
        <dbReference type="Proteomes" id="UP000032483"/>
    </source>
</evidence>
<gene>
    <name evidence="2" type="ORF">TQ39_00195</name>
</gene>
<evidence type="ECO:0000256" key="1">
    <source>
        <dbReference type="SAM" id="SignalP"/>
    </source>
</evidence>
<keyword evidence="1" id="KW-0732">Signal</keyword>
<name>A0A0D8J450_9FIRM</name>
<dbReference type="EMBL" id="JXXK01000001">
    <property type="protein sequence ID" value="KJF41291.1"/>
    <property type="molecule type" value="Genomic_DNA"/>
</dbReference>
<feature type="signal peptide" evidence="1">
    <location>
        <begin position="1"/>
        <end position="19"/>
    </location>
</feature>